<evidence type="ECO:0000256" key="1">
    <source>
        <dbReference type="ARBA" id="ARBA00000718"/>
    </source>
</evidence>
<dbReference type="InterPro" id="IPR011060">
    <property type="entry name" value="RibuloseP-bd_barrel"/>
</dbReference>
<dbReference type="NCBIfam" id="TIGR03128">
    <property type="entry name" value="RuMP_HxlA"/>
    <property type="match status" value="1"/>
</dbReference>
<dbReference type="PANTHER" id="PTHR35039:SF3">
    <property type="entry name" value="3-KETO-L-GULONATE-6-PHOSPHATE DECARBOXYLASE SGBH-RELATED"/>
    <property type="match status" value="1"/>
</dbReference>
<dbReference type="GO" id="GO:0033982">
    <property type="term" value="F:3-dehydro-L-gulonate-6-phosphate decarboxylase activity"/>
    <property type="evidence" value="ECO:0007669"/>
    <property type="project" value="TreeGrafter"/>
</dbReference>
<dbReference type="EC" id="4.1.2.43" evidence="4"/>
<dbReference type="InterPro" id="IPR001754">
    <property type="entry name" value="OMPdeCOase_dom"/>
</dbReference>
<proteinExistence type="inferred from homology"/>
<dbReference type="GO" id="GO:0043801">
    <property type="term" value="F:hexulose-6-phosphate synthase activity"/>
    <property type="evidence" value="ECO:0007669"/>
    <property type="project" value="UniProtKB-EC"/>
</dbReference>
<dbReference type="Gene3D" id="3.20.20.70">
    <property type="entry name" value="Aldolase class I"/>
    <property type="match status" value="1"/>
</dbReference>
<evidence type="ECO:0000256" key="2">
    <source>
        <dbReference type="ARBA" id="ARBA00005014"/>
    </source>
</evidence>
<reference evidence="9 10" key="1">
    <citation type="submission" date="2018-03" db="EMBL/GenBank/DDBJ databases">
        <title>Genomic Encyclopedia of Archaeal and Bacterial Type Strains, Phase II (KMG-II): from individual species to whole genera.</title>
        <authorList>
            <person name="Goeker M."/>
        </authorList>
    </citation>
    <scope>NUCLEOTIDE SEQUENCE [LARGE SCALE GENOMIC DNA]</scope>
    <source>
        <strain evidence="9 10">DSM 13175</strain>
    </source>
</reference>
<dbReference type="InterPro" id="IPR017553">
    <property type="entry name" value="3-hexulose-6-phosphate_synth"/>
</dbReference>
<evidence type="ECO:0000256" key="3">
    <source>
        <dbReference type="ARBA" id="ARBA00006350"/>
    </source>
</evidence>
<keyword evidence="7" id="KW-0119">Carbohydrate metabolism</keyword>
<dbReference type="FunFam" id="3.20.20.70:FF:000022">
    <property type="entry name" value="3-keto-L-gulonate-6-phosphate decarboxylase UlaD"/>
    <property type="match status" value="1"/>
</dbReference>
<dbReference type="GO" id="GO:0006730">
    <property type="term" value="P:one-carbon metabolic process"/>
    <property type="evidence" value="ECO:0007669"/>
    <property type="project" value="UniProtKB-KW"/>
</dbReference>
<protein>
    <recommendedName>
        <fullName evidence="4">3-hexulose-6-phosphate synthase</fullName>
        <ecNumber evidence="4">4.1.2.43</ecNumber>
    </recommendedName>
</protein>
<evidence type="ECO:0000313" key="9">
    <source>
        <dbReference type="EMBL" id="PRY76175.1"/>
    </source>
</evidence>
<dbReference type="InterPro" id="IPR013785">
    <property type="entry name" value="Aldolase_TIM"/>
</dbReference>
<accession>A0A2T0VWC6</accession>
<gene>
    <name evidence="9" type="ORF">CLV38_1325</name>
</gene>
<dbReference type="AlphaFoldDB" id="A0A2T0VWC6"/>
<dbReference type="Pfam" id="PF00215">
    <property type="entry name" value="OMPdecase"/>
    <property type="match status" value="1"/>
</dbReference>
<organism evidence="9 10">
    <name type="scientific">Alkalibacterium olivapovliticus</name>
    <dbReference type="NCBI Taxonomy" id="99907"/>
    <lineage>
        <taxon>Bacteria</taxon>
        <taxon>Bacillati</taxon>
        <taxon>Bacillota</taxon>
        <taxon>Bacilli</taxon>
        <taxon>Lactobacillales</taxon>
        <taxon>Carnobacteriaceae</taxon>
        <taxon>Alkalibacterium</taxon>
    </lineage>
</organism>
<dbReference type="PANTHER" id="PTHR35039">
    <property type="entry name" value="3-KETO-L-GULONATE-6-PHOSPHATE DECARBOXYLASE SGBH-RELATED"/>
    <property type="match status" value="1"/>
</dbReference>
<dbReference type="GO" id="GO:0019647">
    <property type="term" value="P:formaldehyde assimilation via ribulose monophosphate cycle"/>
    <property type="evidence" value="ECO:0007669"/>
    <property type="project" value="UniProtKB-UniPathway"/>
</dbReference>
<dbReference type="Proteomes" id="UP000238205">
    <property type="component" value="Unassembled WGS sequence"/>
</dbReference>
<dbReference type="InterPro" id="IPR041710">
    <property type="entry name" value="HPS/KGPDC"/>
</dbReference>
<keyword evidence="10" id="KW-1185">Reference proteome</keyword>
<dbReference type="SMART" id="SM00934">
    <property type="entry name" value="OMPdecase"/>
    <property type="match status" value="1"/>
</dbReference>
<evidence type="ECO:0000256" key="4">
    <source>
        <dbReference type="ARBA" id="ARBA00012890"/>
    </source>
</evidence>
<dbReference type="UniPathway" id="UPA00294">
    <property type="reaction ID" value="UER00434"/>
</dbReference>
<comment type="catalytic activity">
    <reaction evidence="1">
        <text>D-ribulose 5-phosphate + formaldehyde = D-arabino-hex-3-ulose 6-phosphate</text>
        <dbReference type="Rhea" id="RHEA:25201"/>
        <dbReference type="ChEBI" id="CHEBI:16842"/>
        <dbReference type="ChEBI" id="CHEBI:58121"/>
        <dbReference type="ChEBI" id="CHEBI:58542"/>
        <dbReference type="EC" id="4.1.2.43"/>
    </reaction>
</comment>
<keyword evidence="5" id="KW-0554">One-carbon metabolism</keyword>
<dbReference type="GO" id="GO:0006207">
    <property type="term" value="P:'de novo' pyrimidine nucleobase biosynthetic process"/>
    <property type="evidence" value="ECO:0007669"/>
    <property type="project" value="InterPro"/>
</dbReference>
<evidence type="ECO:0000256" key="7">
    <source>
        <dbReference type="ARBA" id="ARBA00023277"/>
    </source>
</evidence>
<evidence type="ECO:0000256" key="5">
    <source>
        <dbReference type="ARBA" id="ARBA00022563"/>
    </source>
</evidence>
<dbReference type="GO" id="GO:0019854">
    <property type="term" value="P:L-ascorbic acid catabolic process"/>
    <property type="evidence" value="ECO:0007669"/>
    <property type="project" value="TreeGrafter"/>
</dbReference>
<evidence type="ECO:0000259" key="8">
    <source>
        <dbReference type="SMART" id="SM00934"/>
    </source>
</evidence>
<dbReference type="GO" id="GO:0004590">
    <property type="term" value="F:orotidine-5'-phosphate decarboxylase activity"/>
    <property type="evidence" value="ECO:0007669"/>
    <property type="project" value="InterPro"/>
</dbReference>
<dbReference type="CDD" id="cd04726">
    <property type="entry name" value="KGPDC_HPS"/>
    <property type="match status" value="1"/>
</dbReference>
<comment type="caution">
    <text evidence="9">The sequence shown here is derived from an EMBL/GenBank/DDBJ whole genome shotgun (WGS) entry which is preliminary data.</text>
</comment>
<evidence type="ECO:0000313" key="10">
    <source>
        <dbReference type="Proteomes" id="UP000238205"/>
    </source>
</evidence>
<name>A0A2T0VWC6_9LACT</name>
<keyword evidence="6" id="KW-0456">Lyase</keyword>
<dbReference type="SUPFAM" id="SSF51366">
    <property type="entry name" value="Ribulose-phoshate binding barrel"/>
    <property type="match status" value="1"/>
</dbReference>
<comment type="similarity">
    <text evidence="3">Belongs to the HPS/KGPDC family. HPS subfamily.</text>
</comment>
<sequence>MCLEEKKIREIMQSILIFLFFFSSRYLCKGLSRELHANPESLIYKNVRFTLIYVNNYRKNIFFQKGCIELKLQLAIDLVKDISEAIELVEEVKEYIDVVELGTPVINREGLQVVKEVKEAFPDLQVLADEKLIDATDFEVGQAVDYKADIITVLGVSEDASIKGAVEEAKKHGKEILVDMIAVRDVETRAKELDEMGADYICVHTGYDLQAQGKSPFEDLKKVKKVVKKSKTAIAGGIKLETLKDAVEQKPDLIIVGGGIASADNPKEAARKISEIIKQG</sequence>
<dbReference type="EMBL" id="PVTO01000032">
    <property type="protein sequence ID" value="PRY76175.1"/>
    <property type="molecule type" value="Genomic_DNA"/>
</dbReference>
<feature type="domain" description="Orotidine 5'-phosphate decarboxylase" evidence="8">
    <location>
        <begin position="71"/>
        <end position="273"/>
    </location>
</feature>
<evidence type="ECO:0000256" key="6">
    <source>
        <dbReference type="ARBA" id="ARBA00023239"/>
    </source>
</evidence>
<comment type="pathway">
    <text evidence="2">One-carbon metabolism; formaldehyde assimilation via RuMP pathway; D-fructose 6-phosphate from D-ribulose 5-phosphate and formaldehyde: step 1/2.</text>
</comment>